<sequence>MKKKRKKIGYYFLLIFMTFLVMSPLLWMLSISLRRNVEVFSIPLQLIPVEPVLEAYVKIFQNPELFRLFINSYIVALSVTFLCVLLAALAGYGLSRFRYKGKKFMIMYTLLTQMFPMVLLAIPYFLVISKLGLYNTYIALIIAYTSFALPFSILMMRDFINSIPTELDDAAKIDGCGPYGTFFKIILPPSLPGLIAMGIYTFILAWNEYLFAIVLTQNDAARPLTVGIGMMIGEFTTDWSQLMALSIIGSLPLIIFFMFVQKYFLQGLTGGSLK</sequence>
<evidence type="ECO:0000256" key="7">
    <source>
        <dbReference type="RuleBase" id="RU363032"/>
    </source>
</evidence>
<dbReference type="InterPro" id="IPR035906">
    <property type="entry name" value="MetI-like_sf"/>
</dbReference>
<dbReference type="PROSITE" id="PS50928">
    <property type="entry name" value="ABC_TM1"/>
    <property type="match status" value="1"/>
</dbReference>
<evidence type="ECO:0000256" key="5">
    <source>
        <dbReference type="ARBA" id="ARBA00022989"/>
    </source>
</evidence>
<gene>
    <name evidence="9" type="ORF">I7822_28060</name>
</gene>
<dbReference type="InterPro" id="IPR050901">
    <property type="entry name" value="BP-dep_ABC_trans_perm"/>
</dbReference>
<reference evidence="9 10" key="1">
    <citation type="submission" date="2021-03" db="EMBL/GenBank/DDBJ databases">
        <title>Whole genome sequence of Metabacillus bambusae BG109.</title>
        <authorList>
            <person name="Jeong J.W."/>
        </authorList>
    </citation>
    <scope>NUCLEOTIDE SEQUENCE [LARGE SCALE GENOMIC DNA]</scope>
    <source>
        <strain evidence="9 10">BG109</strain>
    </source>
</reference>
<name>A0ABS3NB72_9BACI</name>
<dbReference type="PANTHER" id="PTHR32243">
    <property type="entry name" value="MALTOSE TRANSPORT SYSTEM PERMEASE-RELATED"/>
    <property type="match status" value="1"/>
</dbReference>
<comment type="subcellular location">
    <subcellularLocation>
        <location evidence="1 7">Cell membrane</location>
        <topology evidence="1 7">Multi-pass membrane protein</topology>
    </subcellularLocation>
</comment>
<dbReference type="EMBL" id="JAGDEL010000039">
    <property type="protein sequence ID" value="MBO1515472.1"/>
    <property type="molecule type" value="Genomic_DNA"/>
</dbReference>
<comment type="similarity">
    <text evidence="7">Belongs to the binding-protein-dependent transport system permease family.</text>
</comment>
<feature type="transmembrane region" description="Helical" evidence="7">
    <location>
        <begin position="12"/>
        <end position="33"/>
    </location>
</feature>
<dbReference type="Proteomes" id="UP000663981">
    <property type="component" value="Unassembled WGS sequence"/>
</dbReference>
<keyword evidence="4 7" id="KW-0812">Transmembrane</keyword>
<accession>A0ABS3NB72</accession>
<evidence type="ECO:0000256" key="6">
    <source>
        <dbReference type="ARBA" id="ARBA00023136"/>
    </source>
</evidence>
<comment type="caution">
    <text evidence="9">The sequence shown here is derived from an EMBL/GenBank/DDBJ whole genome shotgun (WGS) entry which is preliminary data.</text>
</comment>
<keyword evidence="5 7" id="KW-1133">Transmembrane helix</keyword>
<keyword evidence="2 7" id="KW-0813">Transport</keyword>
<evidence type="ECO:0000256" key="3">
    <source>
        <dbReference type="ARBA" id="ARBA00022475"/>
    </source>
</evidence>
<dbReference type="SUPFAM" id="SSF161098">
    <property type="entry name" value="MetI-like"/>
    <property type="match status" value="1"/>
</dbReference>
<evidence type="ECO:0000313" key="9">
    <source>
        <dbReference type="EMBL" id="MBO1515472.1"/>
    </source>
</evidence>
<dbReference type="RefSeq" id="WP_207982330.1">
    <property type="nucleotide sequence ID" value="NZ_JAGDEL010000039.1"/>
</dbReference>
<dbReference type="InterPro" id="IPR000515">
    <property type="entry name" value="MetI-like"/>
</dbReference>
<evidence type="ECO:0000256" key="4">
    <source>
        <dbReference type="ARBA" id="ARBA00022692"/>
    </source>
</evidence>
<evidence type="ECO:0000313" key="10">
    <source>
        <dbReference type="Proteomes" id="UP000663981"/>
    </source>
</evidence>
<dbReference type="PANTHER" id="PTHR32243:SF18">
    <property type="entry name" value="INNER MEMBRANE ABC TRANSPORTER PERMEASE PROTEIN YCJP"/>
    <property type="match status" value="1"/>
</dbReference>
<feature type="transmembrane region" description="Helical" evidence="7">
    <location>
        <begin position="134"/>
        <end position="154"/>
    </location>
</feature>
<feature type="transmembrane region" description="Helical" evidence="7">
    <location>
        <begin position="239"/>
        <end position="260"/>
    </location>
</feature>
<proteinExistence type="inferred from homology"/>
<feature type="transmembrane region" description="Helical" evidence="7">
    <location>
        <begin position="73"/>
        <end position="94"/>
    </location>
</feature>
<feature type="transmembrane region" description="Helical" evidence="7">
    <location>
        <begin position="106"/>
        <end position="128"/>
    </location>
</feature>
<dbReference type="CDD" id="cd06261">
    <property type="entry name" value="TM_PBP2"/>
    <property type="match status" value="1"/>
</dbReference>
<dbReference type="Gene3D" id="1.10.3720.10">
    <property type="entry name" value="MetI-like"/>
    <property type="match status" value="1"/>
</dbReference>
<keyword evidence="6 7" id="KW-0472">Membrane</keyword>
<evidence type="ECO:0000256" key="1">
    <source>
        <dbReference type="ARBA" id="ARBA00004651"/>
    </source>
</evidence>
<keyword evidence="3" id="KW-1003">Cell membrane</keyword>
<keyword evidence="10" id="KW-1185">Reference proteome</keyword>
<evidence type="ECO:0000256" key="2">
    <source>
        <dbReference type="ARBA" id="ARBA00022448"/>
    </source>
</evidence>
<evidence type="ECO:0000259" key="8">
    <source>
        <dbReference type="PROSITE" id="PS50928"/>
    </source>
</evidence>
<dbReference type="Pfam" id="PF00528">
    <property type="entry name" value="BPD_transp_1"/>
    <property type="match status" value="1"/>
</dbReference>
<organism evidence="9 10">
    <name type="scientific">Metabacillus bambusae</name>
    <dbReference type="NCBI Taxonomy" id="2795218"/>
    <lineage>
        <taxon>Bacteria</taxon>
        <taxon>Bacillati</taxon>
        <taxon>Bacillota</taxon>
        <taxon>Bacilli</taxon>
        <taxon>Bacillales</taxon>
        <taxon>Bacillaceae</taxon>
        <taxon>Metabacillus</taxon>
    </lineage>
</organism>
<feature type="domain" description="ABC transmembrane type-1" evidence="8">
    <location>
        <begin position="69"/>
        <end position="260"/>
    </location>
</feature>
<protein>
    <submittedName>
        <fullName evidence="9">Carbohydrate ABC transporter permease</fullName>
    </submittedName>
</protein>